<evidence type="ECO:0000313" key="3">
    <source>
        <dbReference type="EMBL" id="JAG25379.1"/>
    </source>
</evidence>
<dbReference type="PANTHER" id="PTHR10334">
    <property type="entry name" value="CYSTEINE-RICH SECRETORY PROTEIN-RELATED"/>
    <property type="match status" value="1"/>
</dbReference>
<name>A0A0A9XZN3_LYGHE</name>
<evidence type="ECO:0000256" key="1">
    <source>
        <dbReference type="SAM" id="SignalP"/>
    </source>
</evidence>
<dbReference type="InterPro" id="IPR014044">
    <property type="entry name" value="CAP_dom"/>
</dbReference>
<organism evidence="3">
    <name type="scientific">Lygus hesperus</name>
    <name type="common">Western plant bug</name>
    <dbReference type="NCBI Taxonomy" id="30085"/>
    <lineage>
        <taxon>Eukaryota</taxon>
        <taxon>Metazoa</taxon>
        <taxon>Ecdysozoa</taxon>
        <taxon>Arthropoda</taxon>
        <taxon>Hexapoda</taxon>
        <taxon>Insecta</taxon>
        <taxon>Pterygota</taxon>
        <taxon>Neoptera</taxon>
        <taxon>Paraneoptera</taxon>
        <taxon>Hemiptera</taxon>
        <taxon>Heteroptera</taxon>
        <taxon>Panheteroptera</taxon>
        <taxon>Cimicomorpha</taxon>
        <taxon>Miridae</taxon>
        <taxon>Mirini</taxon>
        <taxon>Lygus</taxon>
    </lineage>
</organism>
<keyword evidence="1" id="KW-0732">Signal</keyword>
<reference evidence="3" key="1">
    <citation type="journal article" date="2014" name="PLoS ONE">
        <title>Transcriptome-Based Identification of ABC Transporters in the Western Tarnished Plant Bug Lygus hesperus.</title>
        <authorList>
            <person name="Hull J.J."/>
            <person name="Chaney K."/>
            <person name="Geib S.M."/>
            <person name="Fabrick J.A."/>
            <person name="Brent C.S."/>
            <person name="Walsh D."/>
            <person name="Lavine L.C."/>
        </authorList>
    </citation>
    <scope>NUCLEOTIDE SEQUENCE</scope>
</reference>
<dbReference type="SUPFAM" id="SSF55797">
    <property type="entry name" value="PR-1-like"/>
    <property type="match status" value="1"/>
</dbReference>
<proteinExistence type="predicted"/>
<protein>
    <submittedName>
        <fullName evidence="3">Venom allergen 5</fullName>
    </submittedName>
</protein>
<sequence>LQFKTVLILTIVSYLIFSDHLPLEAITSNASSFNYWCSQEASCRIGKNWVQNTVCKFKNQSGITCEGVATIATTPEDRYTLLALHNTFRNHLATGKLRNWPSASNMRQMTWDDQLELLASRWALQCVEGHDECRKTPEFNNVGQNCGSAGAIGKFLGHDVAFHLWANQLPVRSKSILQKFVYGKEYAEFAQIGWAESYKVGCSLVHFINEVEFFTVLTVCNYGPAGAITNRQMYRRGMPCRECPLGTRCKMGTTYPKLCALPDDPTNEYLPEEFIEKAKKYRSGQKSITISWNTIVLFMCARFLLHE</sequence>
<dbReference type="AlphaFoldDB" id="A0A0A9XZN3"/>
<gene>
    <name evidence="3" type="primary">VA5_21</name>
    <name evidence="3" type="ORF">CM83_16899</name>
</gene>
<dbReference type="Pfam" id="PF00188">
    <property type="entry name" value="CAP"/>
    <property type="match status" value="1"/>
</dbReference>
<evidence type="ECO:0000259" key="2">
    <source>
        <dbReference type="SMART" id="SM00198"/>
    </source>
</evidence>
<dbReference type="InterPro" id="IPR035940">
    <property type="entry name" value="CAP_sf"/>
</dbReference>
<reference evidence="3" key="2">
    <citation type="submission" date="2014-07" db="EMBL/GenBank/DDBJ databases">
        <authorList>
            <person name="Hull J."/>
        </authorList>
    </citation>
    <scope>NUCLEOTIDE SEQUENCE</scope>
</reference>
<dbReference type="Gene3D" id="3.40.33.10">
    <property type="entry name" value="CAP"/>
    <property type="match status" value="1"/>
</dbReference>
<feature type="non-terminal residue" evidence="3">
    <location>
        <position position="1"/>
    </location>
</feature>
<dbReference type="PRINTS" id="PR00837">
    <property type="entry name" value="V5TPXLIKE"/>
</dbReference>
<dbReference type="GO" id="GO:0005576">
    <property type="term" value="C:extracellular region"/>
    <property type="evidence" value="ECO:0007669"/>
    <property type="project" value="UniProtKB-SubCell"/>
</dbReference>
<feature type="chain" id="PRO_5002051739" evidence="1">
    <location>
        <begin position="19"/>
        <end position="307"/>
    </location>
</feature>
<feature type="signal peptide" evidence="1">
    <location>
        <begin position="1"/>
        <end position="18"/>
    </location>
</feature>
<feature type="domain" description="SCP" evidence="2">
    <location>
        <begin position="76"/>
        <end position="230"/>
    </location>
</feature>
<dbReference type="CDD" id="cd05380">
    <property type="entry name" value="CAP_euk"/>
    <property type="match status" value="1"/>
</dbReference>
<dbReference type="InterPro" id="IPR001283">
    <property type="entry name" value="CRISP-related"/>
</dbReference>
<dbReference type="EMBL" id="GBHO01018225">
    <property type="protein sequence ID" value="JAG25379.1"/>
    <property type="molecule type" value="Transcribed_RNA"/>
</dbReference>
<accession>A0A0A9XZN3</accession>
<dbReference type="SMART" id="SM00198">
    <property type="entry name" value="SCP"/>
    <property type="match status" value="1"/>
</dbReference>